<evidence type="ECO:0008006" key="3">
    <source>
        <dbReference type="Google" id="ProtNLM"/>
    </source>
</evidence>
<dbReference type="OrthoDB" id="9135709at2"/>
<gene>
    <name evidence="1" type="ORF">CLM73_25620</name>
</gene>
<dbReference type="EMBL" id="CP023270">
    <property type="protein sequence ID" value="AVJ30207.1"/>
    <property type="molecule type" value="Genomic_DNA"/>
</dbReference>
<organism evidence="1 2">
    <name type="scientific">Achromobacter spanius</name>
    <dbReference type="NCBI Taxonomy" id="217203"/>
    <lineage>
        <taxon>Bacteria</taxon>
        <taxon>Pseudomonadati</taxon>
        <taxon>Pseudomonadota</taxon>
        <taxon>Betaproteobacteria</taxon>
        <taxon>Burkholderiales</taxon>
        <taxon>Alcaligenaceae</taxon>
        <taxon>Achromobacter</taxon>
    </lineage>
</organism>
<sequence length="191" mass="21193">MAGILGGCAFPQGQRINQQKVDSDNVEAFCANAWADTRLDPLRSKLPAKATDATLAQLADPSLATPAQQQAINDFDPVMAQCFEMRQAYLKRYSPGSVVATFDILKADSKALRAQLWAKKITFGEYNTKAAKLLAESQKTMQTELEKAQQIAAQQQAQRDQNMMLMMPYMAPRPTITDCHRYGNSVNCITR</sequence>
<dbReference type="AlphaFoldDB" id="A0A2S0IEM2"/>
<dbReference type="RefSeq" id="WP_105240833.1">
    <property type="nucleotide sequence ID" value="NZ_CP023270.1"/>
</dbReference>
<keyword evidence="2" id="KW-1185">Reference proteome</keyword>
<reference evidence="1 2" key="1">
    <citation type="submission" date="2017-09" db="EMBL/GenBank/DDBJ databases">
        <title>Genomic, metabolic, and phenotypic characteristics of bacterial isolates from the natural microbiome of the model nematode Caenorhabditis elegans.</title>
        <authorList>
            <person name="Zimmermann J."/>
            <person name="Obeng N."/>
            <person name="Yang W."/>
            <person name="Obeng O."/>
            <person name="Kissoyan K."/>
            <person name="Pees B."/>
            <person name="Dirksen P."/>
            <person name="Hoppner M."/>
            <person name="Franke A."/>
            <person name="Rosenstiel P."/>
            <person name="Leippe M."/>
            <person name="Dierking K."/>
            <person name="Kaleta C."/>
            <person name="Schulenburg H."/>
        </authorList>
    </citation>
    <scope>NUCLEOTIDE SEQUENCE [LARGE SCALE GENOMIC DNA]</scope>
    <source>
        <strain evidence="1 2">MYb73</strain>
    </source>
</reference>
<name>A0A2S0IEM2_9BURK</name>
<evidence type="ECO:0000313" key="1">
    <source>
        <dbReference type="EMBL" id="AVJ30207.1"/>
    </source>
</evidence>
<evidence type="ECO:0000313" key="2">
    <source>
        <dbReference type="Proteomes" id="UP000239477"/>
    </source>
</evidence>
<protein>
    <recommendedName>
        <fullName evidence="3">Lipoprotein</fullName>
    </recommendedName>
</protein>
<accession>A0A2S0IEM2</accession>
<proteinExistence type="predicted"/>
<dbReference type="Proteomes" id="UP000239477">
    <property type="component" value="Chromosome"/>
</dbReference>